<dbReference type="OrthoDB" id="6310278at2"/>
<evidence type="ECO:0000313" key="1">
    <source>
        <dbReference type="EMBL" id="AWB66276.1"/>
    </source>
</evidence>
<gene>
    <name evidence="1" type="ORF">C2869_07455</name>
</gene>
<evidence type="ECO:0000313" key="2">
    <source>
        <dbReference type="Proteomes" id="UP000244441"/>
    </source>
</evidence>
<dbReference type="Proteomes" id="UP000244441">
    <property type="component" value="Chromosome"/>
</dbReference>
<sequence length="165" mass="18107">MRKSLVALATGVLLTTACSKNEPQDQWAEYKNIAQSVLSQSKDAKFDSIALGSQKLVAQAKIVLGLFLPRHPECKEYINAVLAAADLMQTLDLDAIEADYHADGKLPAMKNASCYHAKDLLVHPATVTVMAKTEQDSPLTRKQMAHEIEEVLMHFEQVAEASSKN</sequence>
<organism evidence="1 2">
    <name type="scientific">Saccharobesus litoralis</name>
    <dbReference type="NCBI Taxonomy" id="2172099"/>
    <lineage>
        <taxon>Bacteria</taxon>
        <taxon>Pseudomonadati</taxon>
        <taxon>Pseudomonadota</taxon>
        <taxon>Gammaproteobacteria</taxon>
        <taxon>Alteromonadales</taxon>
        <taxon>Alteromonadaceae</taxon>
        <taxon>Saccharobesus</taxon>
    </lineage>
</organism>
<name>A0A2S0VPZ1_9ALTE</name>
<dbReference type="RefSeq" id="WP_108602347.1">
    <property type="nucleotide sequence ID" value="NZ_CP026604.1"/>
</dbReference>
<accession>A0A2S0VPZ1</accession>
<keyword evidence="2" id="KW-1185">Reference proteome</keyword>
<dbReference type="KEGG" id="cate:C2869_07455"/>
<dbReference type="EMBL" id="CP026604">
    <property type="protein sequence ID" value="AWB66276.1"/>
    <property type="molecule type" value="Genomic_DNA"/>
</dbReference>
<protein>
    <submittedName>
        <fullName evidence="1">Uncharacterized protein</fullName>
    </submittedName>
</protein>
<reference evidence="1 2" key="1">
    <citation type="submission" date="2018-01" db="EMBL/GenBank/DDBJ databases">
        <title>Genome sequence of a Cantenovulum-like bacteria.</title>
        <authorList>
            <person name="Tan W.R."/>
            <person name="Lau N.-S."/>
            <person name="Go F."/>
            <person name="Amirul A.-A.A."/>
        </authorList>
    </citation>
    <scope>NUCLEOTIDE SEQUENCE [LARGE SCALE GENOMIC DNA]</scope>
    <source>
        <strain evidence="1 2">CCB-QB4</strain>
    </source>
</reference>
<dbReference type="PROSITE" id="PS51257">
    <property type="entry name" value="PROKAR_LIPOPROTEIN"/>
    <property type="match status" value="1"/>
</dbReference>
<proteinExistence type="predicted"/>
<dbReference type="AlphaFoldDB" id="A0A2S0VPZ1"/>